<dbReference type="EMBL" id="CAADFE010000005">
    <property type="protein sequence ID" value="VFJ63887.1"/>
    <property type="molecule type" value="Genomic_DNA"/>
</dbReference>
<proteinExistence type="predicted"/>
<evidence type="ECO:0000313" key="1">
    <source>
        <dbReference type="EMBL" id="VFJ63887.1"/>
    </source>
</evidence>
<protein>
    <submittedName>
        <fullName evidence="1">Uncharacterized protein</fullName>
    </submittedName>
</protein>
<name>A0A450TAU9_9GAMM</name>
<accession>A0A450TAU9</accession>
<dbReference type="AlphaFoldDB" id="A0A450TAU9"/>
<gene>
    <name evidence="1" type="ORF">BECKFW1821C_GA0114237_10052</name>
</gene>
<sequence>MFIYTSYFENDVLRKRPYIKRQWCEQVVSLKRYVEEQPDGRFRFWGQIPEYENRYLRVVTLPDQRSVLDAFFDRNFKGDNLK</sequence>
<reference evidence="1" key="1">
    <citation type="submission" date="2019-02" db="EMBL/GenBank/DDBJ databases">
        <authorList>
            <person name="Gruber-Vodicka R. H."/>
            <person name="Seah K. B. B."/>
        </authorList>
    </citation>
    <scope>NUCLEOTIDE SEQUENCE</scope>
    <source>
        <strain evidence="1">BECK_BZ131</strain>
    </source>
</reference>
<organism evidence="1">
    <name type="scientific">Candidatus Kentrum sp. FW</name>
    <dbReference type="NCBI Taxonomy" id="2126338"/>
    <lineage>
        <taxon>Bacteria</taxon>
        <taxon>Pseudomonadati</taxon>
        <taxon>Pseudomonadota</taxon>
        <taxon>Gammaproteobacteria</taxon>
        <taxon>Candidatus Kentrum</taxon>
    </lineage>
</organism>